<dbReference type="EMBL" id="BART01006459">
    <property type="protein sequence ID" value="GAG63973.1"/>
    <property type="molecule type" value="Genomic_DNA"/>
</dbReference>
<proteinExistence type="predicted"/>
<organism evidence="1">
    <name type="scientific">marine sediment metagenome</name>
    <dbReference type="NCBI Taxonomy" id="412755"/>
    <lineage>
        <taxon>unclassified sequences</taxon>
        <taxon>metagenomes</taxon>
        <taxon>ecological metagenomes</taxon>
    </lineage>
</organism>
<gene>
    <name evidence="1" type="ORF">S01H4_14739</name>
</gene>
<evidence type="ECO:0000313" key="1">
    <source>
        <dbReference type="EMBL" id="GAG63973.1"/>
    </source>
</evidence>
<reference evidence="1" key="1">
    <citation type="journal article" date="2014" name="Front. Microbiol.">
        <title>High frequency of phylogenetically diverse reductive dehalogenase-homologous genes in deep subseafloor sedimentary metagenomes.</title>
        <authorList>
            <person name="Kawai M."/>
            <person name="Futagami T."/>
            <person name="Toyoda A."/>
            <person name="Takaki Y."/>
            <person name="Nishi S."/>
            <person name="Hori S."/>
            <person name="Arai W."/>
            <person name="Tsubouchi T."/>
            <person name="Morono Y."/>
            <person name="Uchiyama I."/>
            <person name="Ito T."/>
            <person name="Fujiyama A."/>
            <person name="Inagaki F."/>
            <person name="Takami H."/>
        </authorList>
    </citation>
    <scope>NUCLEOTIDE SEQUENCE</scope>
    <source>
        <strain evidence="1">Expedition CK06-06</strain>
    </source>
</reference>
<dbReference type="AlphaFoldDB" id="X0ZU60"/>
<sequence length="179" mass="21184">MAEKLFKQQFGYSSKTILPKRELDKKSKSRKKLKKGVSYISMRINNEGEQDIGIDGEREIVEMNGYSFYFVRCETKKDEKILNDLKEKLENIELSDLINIEEIDCDITKFEKYDVKIVKNFIEINDDIFRECKVKKEKLTGNFLKEINTRENRPHDNNENTLQNWVQEQLTNGSFISNL</sequence>
<accession>X0ZU60</accession>
<comment type="caution">
    <text evidence="1">The sequence shown here is derived from an EMBL/GenBank/DDBJ whole genome shotgun (WGS) entry which is preliminary data.</text>
</comment>
<protein>
    <submittedName>
        <fullName evidence="1">Uncharacterized protein</fullName>
    </submittedName>
</protein>
<name>X0ZU60_9ZZZZ</name>